<feature type="transmembrane region" description="Helical" evidence="1">
    <location>
        <begin position="48"/>
        <end position="69"/>
    </location>
</feature>
<comment type="caution">
    <text evidence="2">The sequence shown here is derived from an EMBL/GenBank/DDBJ whole genome shotgun (WGS) entry which is preliminary data.</text>
</comment>
<keyword evidence="1" id="KW-1133">Transmembrane helix</keyword>
<gene>
    <name evidence="2" type="ORF">M0L20_29390</name>
</gene>
<dbReference type="Proteomes" id="UP001202180">
    <property type="component" value="Unassembled WGS sequence"/>
</dbReference>
<proteinExistence type="predicted"/>
<name>A0ABT0HUZ8_9BACT</name>
<organism evidence="2 3">
    <name type="scientific">Spirosoma liriopis</name>
    <dbReference type="NCBI Taxonomy" id="2937440"/>
    <lineage>
        <taxon>Bacteria</taxon>
        <taxon>Pseudomonadati</taxon>
        <taxon>Bacteroidota</taxon>
        <taxon>Cytophagia</taxon>
        <taxon>Cytophagales</taxon>
        <taxon>Cytophagaceae</taxon>
        <taxon>Spirosoma</taxon>
    </lineage>
</organism>
<keyword evidence="1" id="KW-0472">Membrane</keyword>
<dbReference type="EMBL" id="JALPRF010000014">
    <property type="protein sequence ID" value="MCK8496016.1"/>
    <property type="molecule type" value="Genomic_DNA"/>
</dbReference>
<evidence type="ECO:0000313" key="2">
    <source>
        <dbReference type="EMBL" id="MCK8496016.1"/>
    </source>
</evidence>
<sequence length="83" mass="9206">MKTNTYKGKSTESLMKMEKTTIAATSVFAGILTVLFVVTILLTIKKGFTPFLVIPFSLLPLLGLNFVSLKEIRKELSIRKTAL</sequence>
<keyword evidence="3" id="KW-1185">Reference proteome</keyword>
<evidence type="ECO:0000256" key="1">
    <source>
        <dbReference type="SAM" id="Phobius"/>
    </source>
</evidence>
<dbReference type="RefSeq" id="WP_248480852.1">
    <property type="nucleotide sequence ID" value="NZ_JALPRF010000014.1"/>
</dbReference>
<protein>
    <submittedName>
        <fullName evidence="2">Redox-active disulfide protein 2</fullName>
    </submittedName>
</protein>
<feature type="transmembrane region" description="Helical" evidence="1">
    <location>
        <begin position="21"/>
        <end position="42"/>
    </location>
</feature>
<accession>A0ABT0HUZ8</accession>
<keyword evidence="1" id="KW-0812">Transmembrane</keyword>
<reference evidence="2 3" key="1">
    <citation type="submission" date="2022-04" db="EMBL/GenBank/DDBJ databases">
        <title>Spirosoma sp. strain RP8 genome sequencing and assembly.</title>
        <authorList>
            <person name="Jung Y."/>
        </authorList>
    </citation>
    <scope>NUCLEOTIDE SEQUENCE [LARGE SCALE GENOMIC DNA]</scope>
    <source>
        <strain evidence="2 3">RP8</strain>
    </source>
</reference>
<evidence type="ECO:0000313" key="3">
    <source>
        <dbReference type="Proteomes" id="UP001202180"/>
    </source>
</evidence>